<dbReference type="EMBL" id="JAMFTS010000003">
    <property type="protein sequence ID" value="KAJ4769957.1"/>
    <property type="molecule type" value="Genomic_DNA"/>
</dbReference>
<dbReference type="PANTHER" id="PTHR11607">
    <property type="entry name" value="ALPHA-MANNOSIDASE"/>
    <property type="match status" value="1"/>
</dbReference>
<feature type="domain" description="Glycoside hydrolase family 38 N-terminal" evidence="4">
    <location>
        <begin position="56"/>
        <end position="168"/>
    </location>
</feature>
<dbReference type="Pfam" id="PF01074">
    <property type="entry name" value="Glyco_hydro_38N"/>
    <property type="match status" value="1"/>
</dbReference>
<dbReference type="InterPro" id="IPR027291">
    <property type="entry name" value="Glyco_hydro_38_N_sf"/>
</dbReference>
<dbReference type="SUPFAM" id="SSF74650">
    <property type="entry name" value="Galactose mutarotase-like"/>
    <property type="match status" value="1"/>
</dbReference>
<evidence type="ECO:0000259" key="4">
    <source>
        <dbReference type="Pfam" id="PF01074"/>
    </source>
</evidence>
<dbReference type="InterPro" id="IPR011013">
    <property type="entry name" value="Gal_mutarotase_sf_dom"/>
</dbReference>
<dbReference type="GO" id="GO:0006013">
    <property type="term" value="P:mannose metabolic process"/>
    <property type="evidence" value="ECO:0007669"/>
    <property type="project" value="InterPro"/>
</dbReference>
<dbReference type="Gene3D" id="1.20.1270.50">
    <property type="entry name" value="Glycoside hydrolase family 38, central domain"/>
    <property type="match status" value="1"/>
</dbReference>
<reference evidence="5" key="1">
    <citation type="submission" date="2022-08" db="EMBL/GenBank/DDBJ databases">
        <authorList>
            <person name="Marques A."/>
        </authorList>
    </citation>
    <scope>NUCLEOTIDE SEQUENCE</scope>
    <source>
        <strain evidence="5">RhyPub2mFocal</strain>
        <tissue evidence="5">Leaves</tissue>
    </source>
</reference>
<dbReference type="Gene3D" id="3.20.110.10">
    <property type="entry name" value="Glycoside hydrolase 38, N terminal domain"/>
    <property type="match status" value="1"/>
</dbReference>
<organism evidence="5 6">
    <name type="scientific">Rhynchospora pubera</name>
    <dbReference type="NCBI Taxonomy" id="906938"/>
    <lineage>
        <taxon>Eukaryota</taxon>
        <taxon>Viridiplantae</taxon>
        <taxon>Streptophyta</taxon>
        <taxon>Embryophyta</taxon>
        <taxon>Tracheophyta</taxon>
        <taxon>Spermatophyta</taxon>
        <taxon>Magnoliopsida</taxon>
        <taxon>Liliopsida</taxon>
        <taxon>Poales</taxon>
        <taxon>Cyperaceae</taxon>
        <taxon>Cyperoideae</taxon>
        <taxon>Rhynchosporeae</taxon>
        <taxon>Rhynchospora</taxon>
    </lineage>
</organism>
<dbReference type="InterPro" id="IPR000602">
    <property type="entry name" value="Glyco_hydro_38_N"/>
</dbReference>
<evidence type="ECO:0000256" key="1">
    <source>
        <dbReference type="ARBA" id="ARBA00001947"/>
    </source>
</evidence>
<dbReference type="GO" id="GO:0004559">
    <property type="term" value="F:alpha-mannosidase activity"/>
    <property type="evidence" value="ECO:0007669"/>
    <property type="project" value="InterPro"/>
</dbReference>
<keyword evidence="3" id="KW-0862">Zinc</keyword>
<comment type="cofactor">
    <cofactor evidence="1">
        <name>Zn(2+)</name>
        <dbReference type="ChEBI" id="CHEBI:29105"/>
    </cofactor>
</comment>
<sequence length="363" mass="40205">MLFEVRCFYIDNVLLSIVWQLLLMHGKRHLGRSLEPAGRLTHLGTQLCKATCLEQSKGFDSVHFVRIDYQDRAKRKGYKSLQIFANAFPVHYSPPDGFGFEIFDDIIPVQANVTRTSHIMWTMGDDFQYQHAESWFINMDKLIHYVNKDGQVDALYSNPSHYADVARQLDFLIRNTANAVYTSSLEDSLAVAQHRDAVSRTAQQHTTDDYANCFSIGATLAGRGVDVGLTCLTSGCKPCSSSDSALSQVVATYNPLGWHRTDFIRIPASNTTMLSCFYSQTVRSGSLPKLAYLEDGTIEVGPGQLQKITNPMTGVDQPIQQNYLLYSSSAGDASDQQASGAYIFLPNGTVANSASSSRYGVPY</sequence>
<comment type="similarity">
    <text evidence="2">Belongs to the glycosyl hydrolase 38 family.</text>
</comment>
<name>A0AAV8DMR0_9POAL</name>
<dbReference type="SUPFAM" id="SSF88713">
    <property type="entry name" value="Glycoside hydrolase/deacetylase"/>
    <property type="match status" value="1"/>
</dbReference>
<evidence type="ECO:0000313" key="5">
    <source>
        <dbReference type="EMBL" id="KAJ4769957.1"/>
    </source>
</evidence>
<dbReference type="AlphaFoldDB" id="A0AAV8DMR0"/>
<dbReference type="InterPro" id="IPR011330">
    <property type="entry name" value="Glyco_hydro/deAcase_b/a-brl"/>
</dbReference>
<dbReference type="Proteomes" id="UP001140206">
    <property type="component" value="Chromosome 3"/>
</dbReference>
<dbReference type="InterPro" id="IPR050843">
    <property type="entry name" value="Glycosyl_Hydrlase_38"/>
</dbReference>
<comment type="caution">
    <text evidence="5">The sequence shown here is derived from an EMBL/GenBank/DDBJ whole genome shotgun (WGS) entry which is preliminary data.</text>
</comment>
<dbReference type="Gene3D" id="2.70.98.30">
    <property type="entry name" value="Golgi alpha-mannosidase II, domain 4"/>
    <property type="match status" value="1"/>
</dbReference>
<dbReference type="InterPro" id="IPR037094">
    <property type="entry name" value="Glyco_hydro_38_cen_sf"/>
</dbReference>
<accession>A0AAV8DMR0</accession>
<evidence type="ECO:0000256" key="2">
    <source>
        <dbReference type="ARBA" id="ARBA00009792"/>
    </source>
</evidence>
<evidence type="ECO:0000256" key="3">
    <source>
        <dbReference type="ARBA" id="ARBA00022833"/>
    </source>
</evidence>
<dbReference type="PANTHER" id="PTHR11607:SF61">
    <property type="entry name" value="ALPHA-MANNOSIDASE"/>
    <property type="match status" value="1"/>
</dbReference>
<keyword evidence="6" id="KW-1185">Reference proteome</keyword>
<evidence type="ECO:0000313" key="6">
    <source>
        <dbReference type="Proteomes" id="UP001140206"/>
    </source>
</evidence>
<dbReference type="GO" id="GO:0030246">
    <property type="term" value="F:carbohydrate binding"/>
    <property type="evidence" value="ECO:0007669"/>
    <property type="project" value="InterPro"/>
</dbReference>
<gene>
    <name evidence="5" type="ORF">LUZ62_054214</name>
</gene>
<protein>
    <submittedName>
        <fullName evidence="5">Alpha-mannosidase</fullName>
    </submittedName>
</protein>
<proteinExistence type="inferred from homology"/>